<dbReference type="EMBL" id="JF927832">
    <property type="protein sequence ID" value="AEH21236.1"/>
    <property type="molecule type" value="Genomic_DNA"/>
</dbReference>
<feature type="transmembrane region" description="Helical" evidence="1">
    <location>
        <begin position="135"/>
        <end position="159"/>
    </location>
</feature>
<organism evidence="2">
    <name type="scientific">Himacerus nodipes</name>
    <dbReference type="NCBI Taxonomy" id="1041166"/>
    <lineage>
        <taxon>Eukaryota</taxon>
        <taxon>Metazoa</taxon>
        <taxon>Ecdysozoa</taxon>
        <taxon>Arthropoda</taxon>
        <taxon>Hexapoda</taxon>
        <taxon>Insecta</taxon>
        <taxon>Pterygota</taxon>
        <taxon>Neoptera</taxon>
        <taxon>Paraneoptera</taxon>
        <taxon>Hemiptera</taxon>
        <taxon>Heteroptera</taxon>
        <taxon>Panheteroptera</taxon>
        <taxon>Cimicomorpha</taxon>
        <taxon>Nabidae</taxon>
        <taxon>Nabinae</taxon>
        <taxon>Himacerus</taxon>
        <taxon>Aptus</taxon>
    </lineage>
</organism>
<gene>
    <name evidence="2" type="primary">ND6</name>
</gene>
<feature type="transmembrane region" description="Helical" evidence="1">
    <location>
        <begin position="48"/>
        <end position="69"/>
    </location>
</feature>
<keyword evidence="2" id="KW-0496">Mitochondrion</keyword>
<geneLocation type="mitochondrion" evidence="2"/>
<evidence type="ECO:0000313" key="2">
    <source>
        <dbReference type="EMBL" id="AEH21236.1"/>
    </source>
</evidence>
<keyword evidence="1" id="KW-0812">Transmembrane</keyword>
<keyword evidence="1" id="KW-0472">Membrane</keyword>
<feature type="transmembrane region" description="Helical" evidence="1">
    <location>
        <begin position="21"/>
        <end position="42"/>
    </location>
</feature>
<evidence type="ECO:0000256" key="1">
    <source>
        <dbReference type="SAM" id="Phobius"/>
    </source>
</evidence>
<proteinExistence type="predicted"/>
<name>K7NBB3_9HEMI</name>
<reference evidence="2" key="1">
    <citation type="journal article" date="2012" name="PLoS ONE">
        <title>Comparative mitogenomic analysis of damsel bugs representing three tribes in the family Nabidae (Insecta: Hemiptera).</title>
        <authorList>
            <person name="Li H."/>
            <person name="Liu H.Y."/>
            <person name="Song F."/>
            <person name="Shi A.M."/>
            <person name="Zhou X.G."/>
            <person name="Cai W.Z."/>
        </authorList>
    </citation>
    <scope>NUCLEOTIDE SEQUENCE</scope>
</reference>
<keyword evidence="1" id="KW-1133">Transmembrane helix</keyword>
<dbReference type="AlphaFoldDB" id="K7NBB3"/>
<protein>
    <submittedName>
        <fullName evidence="2">NADH dehydrogenase subunit 6</fullName>
    </submittedName>
</protein>
<sequence>MTTLMLIMMVINMMFPLMKHPLSMGFLLIMQTIMTALISGIIYNNSFIFSYILFITMMSGALVLFIYMASVASNEKFKTSVMIMLLLLLWLLLTIVMVYYNDEIIMNMSQYTYKQMLTDYNQSMVMLKLFNTQSMMITMLLVLYLLFTMISVTYMVNVFEGPMRKKS</sequence>
<accession>K7NBB3</accession>
<feature type="transmembrane region" description="Helical" evidence="1">
    <location>
        <begin position="81"/>
        <end position="100"/>
    </location>
</feature>